<evidence type="ECO:0000256" key="10">
    <source>
        <dbReference type="ARBA" id="ARBA00022833"/>
    </source>
</evidence>
<dbReference type="FunFam" id="3.30.40.10:FF:000187">
    <property type="entry name" value="E3 ubiquitin-protein ligase ATL6"/>
    <property type="match status" value="2"/>
</dbReference>
<evidence type="ECO:0000256" key="13">
    <source>
        <dbReference type="ARBA" id="ARBA00024209"/>
    </source>
</evidence>
<evidence type="ECO:0000256" key="4">
    <source>
        <dbReference type="ARBA" id="ARBA00012483"/>
    </source>
</evidence>
<dbReference type="GO" id="GO:0061630">
    <property type="term" value="F:ubiquitin protein ligase activity"/>
    <property type="evidence" value="ECO:0007669"/>
    <property type="project" value="UniProtKB-EC"/>
</dbReference>
<comment type="pathway">
    <text evidence="3">Protein modification; protein ubiquitination.</text>
</comment>
<keyword evidence="7" id="KW-0479">Metal-binding</keyword>
<evidence type="ECO:0000256" key="6">
    <source>
        <dbReference type="ARBA" id="ARBA00022692"/>
    </source>
</evidence>
<dbReference type="PANTHER" id="PTHR46913:SF1">
    <property type="entry name" value="RING-H2 FINGER PROTEIN ATL16"/>
    <property type="match status" value="1"/>
</dbReference>
<dbReference type="CDD" id="cd16461">
    <property type="entry name" value="RING-H2_EL5-like"/>
    <property type="match status" value="1"/>
</dbReference>
<evidence type="ECO:0000256" key="14">
    <source>
        <dbReference type="PROSITE-ProRule" id="PRU00175"/>
    </source>
</evidence>
<keyword evidence="18" id="KW-1185">Reference proteome</keyword>
<keyword evidence="6 15" id="KW-0812">Transmembrane</keyword>
<comment type="similarity">
    <text evidence="13">Belongs to the RING-type zinc finger family. ATL subfamily.</text>
</comment>
<keyword evidence="8 14" id="KW-0863">Zinc-finger</keyword>
<proteinExistence type="inferred from homology"/>
<keyword evidence="12 15" id="KW-0472">Membrane</keyword>
<dbReference type="InterPro" id="IPR044600">
    <property type="entry name" value="ATL1/ATL16-like"/>
</dbReference>
<evidence type="ECO:0000313" key="17">
    <source>
        <dbReference type="EMBL" id="KAJ8436815.1"/>
    </source>
</evidence>
<dbReference type="GO" id="GO:0016020">
    <property type="term" value="C:membrane"/>
    <property type="evidence" value="ECO:0007669"/>
    <property type="project" value="UniProtKB-SubCell"/>
</dbReference>
<evidence type="ECO:0000256" key="8">
    <source>
        <dbReference type="ARBA" id="ARBA00022771"/>
    </source>
</evidence>
<dbReference type="InterPro" id="IPR013083">
    <property type="entry name" value="Znf_RING/FYVE/PHD"/>
</dbReference>
<evidence type="ECO:0000256" key="1">
    <source>
        <dbReference type="ARBA" id="ARBA00000900"/>
    </source>
</evidence>
<gene>
    <name evidence="17" type="ORF">Cgig2_032043</name>
</gene>
<dbReference type="PANTHER" id="PTHR46913">
    <property type="entry name" value="RING-H2 FINGER PROTEIN ATL16"/>
    <property type="match status" value="1"/>
</dbReference>
<dbReference type="PROSITE" id="PS50089">
    <property type="entry name" value="ZF_RING_2"/>
    <property type="match status" value="2"/>
</dbReference>
<dbReference type="EC" id="2.3.2.27" evidence="4"/>
<accession>A0A9Q1QDK8</accession>
<dbReference type="EMBL" id="JAKOGI010000328">
    <property type="protein sequence ID" value="KAJ8436815.1"/>
    <property type="molecule type" value="Genomic_DNA"/>
</dbReference>
<dbReference type="AlphaFoldDB" id="A0A9Q1QDK8"/>
<organism evidence="17 18">
    <name type="scientific">Carnegiea gigantea</name>
    <dbReference type="NCBI Taxonomy" id="171969"/>
    <lineage>
        <taxon>Eukaryota</taxon>
        <taxon>Viridiplantae</taxon>
        <taxon>Streptophyta</taxon>
        <taxon>Embryophyta</taxon>
        <taxon>Tracheophyta</taxon>
        <taxon>Spermatophyta</taxon>
        <taxon>Magnoliopsida</taxon>
        <taxon>eudicotyledons</taxon>
        <taxon>Gunneridae</taxon>
        <taxon>Pentapetalae</taxon>
        <taxon>Caryophyllales</taxon>
        <taxon>Cactineae</taxon>
        <taxon>Cactaceae</taxon>
        <taxon>Cactoideae</taxon>
        <taxon>Echinocereeae</taxon>
        <taxon>Carnegiea</taxon>
    </lineage>
</organism>
<dbReference type="GO" id="GO:0016567">
    <property type="term" value="P:protein ubiquitination"/>
    <property type="evidence" value="ECO:0007669"/>
    <property type="project" value="InterPro"/>
</dbReference>
<keyword evidence="11 15" id="KW-1133">Transmembrane helix</keyword>
<keyword evidence="5" id="KW-0808">Transferase</keyword>
<feature type="domain" description="RING-type" evidence="16">
    <location>
        <begin position="184"/>
        <end position="226"/>
    </location>
</feature>
<feature type="transmembrane region" description="Helical" evidence="15">
    <location>
        <begin position="12"/>
        <end position="33"/>
    </location>
</feature>
<sequence length="255" mass="27682">MEGFRFRFSYWVTFSLLWAVMASATAVMLYFLFSRCCCRRRVDPAQEDPFSGGPRGVDPQVIENFPIIKYSAAQGKKACRGMGVCVICLGVFKEDETLRLLPVCRHVFHSHCVDAWLKSHATCPCCRAPVVGSGSGLLKLLPSGLGRLEVPRGLEPSIVESCPKFSYLGPDTKVDAGVKMTGECVVCLGPFEENETLRLLPKCGHVFHAECVDIWLSSHATCPFCRAILLPAEDVPSGSTPAPVEVVIDGGRGGG</sequence>
<evidence type="ECO:0000256" key="3">
    <source>
        <dbReference type="ARBA" id="ARBA00004906"/>
    </source>
</evidence>
<comment type="subcellular location">
    <subcellularLocation>
        <location evidence="2">Membrane</location>
        <topology evidence="2">Single-pass membrane protein</topology>
    </subcellularLocation>
</comment>
<feature type="domain" description="RING-type" evidence="16">
    <location>
        <begin position="85"/>
        <end position="127"/>
    </location>
</feature>
<evidence type="ECO:0000259" key="16">
    <source>
        <dbReference type="PROSITE" id="PS50089"/>
    </source>
</evidence>
<dbReference type="OrthoDB" id="8062037at2759"/>
<dbReference type="Pfam" id="PF13639">
    <property type="entry name" value="zf-RING_2"/>
    <property type="match status" value="2"/>
</dbReference>
<dbReference type="Gene3D" id="3.30.40.10">
    <property type="entry name" value="Zinc/RING finger domain, C3HC4 (zinc finger)"/>
    <property type="match status" value="2"/>
</dbReference>
<keyword evidence="10" id="KW-0862">Zinc</keyword>
<reference evidence="17" key="1">
    <citation type="submission" date="2022-04" db="EMBL/GenBank/DDBJ databases">
        <title>Carnegiea gigantea Genome sequencing and assembly v2.</title>
        <authorList>
            <person name="Copetti D."/>
            <person name="Sanderson M.J."/>
            <person name="Burquez A."/>
            <person name="Wojciechowski M.F."/>
        </authorList>
    </citation>
    <scope>NUCLEOTIDE SEQUENCE</scope>
    <source>
        <strain evidence="17">SGP5-SGP5p</strain>
        <tissue evidence="17">Aerial part</tissue>
    </source>
</reference>
<evidence type="ECO:0000256" key="9">
    <source>
        <dbReference type="ARBA" id="ARBA00022786"/>
    </source>
</evidence>
<dbReference type="Proteomes" id="UP001153076">
    <property type="component" value="Unassembled WGS sequence"/>
</dbReference>
<evidence type="ECO:0000313" key="18">
    <source>
        <dbReference type="Proteomes" id="UP001153076"/>
    </source>
</evidence>
<dbReference type="InterPro" id="IPR001841">
    <property type="entry name" value="Znf_RING"/>
</dbReference>
<comment type="caution">
    <text evidence="17">The sequence shown here is derived from an EMBL/GenBank/DDBJ whole genome shotgun (WGS) entry which is preliminary data.</text>
</comment>
<dbReference type="GO" id="GO:0008270">
    <property type="term" value="F:zinc ion binding"/>
    <property type="evidence" value="ECO:0007669"/>
    <property type="project" value="UniProtKB-KW"/>
</dbReference>
<evidence type="ECO:0000256" key="7">
    <source>
        <dbReference type="ARBA" id="ARBA00022723"/>
    </source>
</evidence>
<evidence type="ECO:0000256" key="5">
    <source>
        <dbReference type="ARBA" id="ARBA00022679"/>
    </source>
</evidence>
<comment type="catalytic activity">
    <reaction evidence="1">
        <text>S-ubiquitinyl-[E2 ubiquitin-conjugating enzyme]-L-cysteine + [acceptor protein]-L-lysine = [E2 ubiquitin-conjugating enzyme]-L-cysteine + N(6)-ubiquitinyl-[acceptor protein]-L-lysine.</text>
        <dbReference type="EC" id="2.3.2.27"/>
    </reaction>
</comment>
<dbReference type="SUPFAM" id="SSF57850">
    <property type="entry name" value="RING/U-box"/>
    <property type="match status" value="2"/>
</dbReference>
<name>A0A9Q1QDK8_9CARY</name>
<dbReference type="SMART" id="SM00184">
    <property type="entry name" value="RING"/>
    <property type="match status" value="2"/>
</dbReference>
<dbReference type="CDD" id="cd16454">
    <property type="entry name" value="RING-H2_PA-TM-RING"/>
    <property type="match status" value="1"/>
</dbReference>
<evidence type="ECO:0000256" key="15">
    <source>
        <dbReference type="SAM" id="Phobius"/>
    </source>
</evidence>
<protein>
    <recommendedName>
        <fullName evidence="4">RING-type E3 ubiquitin transferase</fullName>
        <ecNumber evidence="4">2.3.2.27</ecNumber>
    </recommendedName>
</protein>
<keyword evidence="9" id="KW-0833">Ubl conjugation pathway</keyword>
<evidence type="ECO:0000256" key="12">
    <source>
        <dbReference type="ARBA" id="ARBA00023136"/>
    </source>
</evidence>
<evidence type="ECO:0000256" key="11">
    <source>
        <dbReference type="ARBA" id="ARBA00022989"/>
    </source>
</evidence>
<evidence type="ECO:0000256" key="2">
    <source>
        <dbReference type="ARBA" id="ARBA00004167"/>
    </source>
</evidence>